<evidence type="ECO:0000256" key="2">
    <source>
        <dbReference type="SAM" id="Phobius"/>
    </source>
</evidence>
<dbReference type="STRING" id="2282107.A0A286UNJ4"/>
<feature type="region of interest" description="Disordered" evidence="1">
    <location>
        <begin position="261"/>
        <end position="298"/>
    </location>
</feature>
<evidence type="ECO:0000313" key="4">
    <source>
        <dbReference type="Proteomes" id="UP000217199"/>
    </source>
</evidence>
<feature type="compositionally biased region" description="Polar residues" evidence="1">
    <location>
        <begin position="652"/>
        <end position="662"/>
    </location>
</feature>
<dbReference type="AlphaFoldDB" id="A0A286UNJ4"/>
<evidence type="ECO:0000256" key="1">
    <source>
        <dbReference type="SAM" id="MobiDB-lite"/>
    </source>
</evidence>
<feature type="compositionally biased region" description="Polar residues" evidence="1">
    <location>
        <begin position="855"/>
        <end position="868"/>
    </location>
</feature>
<accession>A0A286UNJ4</accession>
<feature type="compositionally biased region" description="Polar residues" evidence="1">
    <location>
        <begin position="875"/>
        <end position="890"/>
    </location>
</feature>
<sequence>MFPLIPTLALSILSLLSSVFVILRILIPLIPPHPVSGRAINKHSWATTKSLSLPDRGHLWLALSDLLSLAVFLWEAFMESEDTPEGSDIARDTLSSSRLWFVVMLRQSCLFVILAYTLVRIRRAKPVTYGPKSWIIWVPVVIVSIVSTTITAVLASRGVASVFVGSICYSLAIGLLSTGSILCLFLTLRSISHNISPCNGPASLKDELHAAVQEKKRRQSFAAEDIEALKDGSSWITSDAGSRHTSISSFSFDPSVKDANTYGPVAGSSPHESPVDSHNDSSWLTEPSQSPVTVTDWSFPTTMKSSSRGCTALNLHAQHQDTRLESGRLPHSGFPGQVPGEYTPAYNPTIVDLNSTEKGFPSCTENIPRNIEIPISCLFGWLLFIWISLILSLPYLIMTSPSQSVSILFILSTTLTAPILVVNSIFCPLPVPMGLFELPSNLPKPSGLRDKYRRSGSITVVEGRLSTDVWMLKGDAVDRKSRLSRATSLLSRVPKLSVLPQQDPDNQVQPKTHPIVPKQENSAATSAYVAIEADSIGNIERTFYTKARYSPSVSSIGESLAAAIHAAERRNVPESIPGMTGSVPLSRRTSTSSRSSRGSQIHSKRFSTNLETIRDDNSVPSREGSLISLEHSSNEQCHNVHRELSPTPPVSQGPSRNSTVDFSQEESCGETVEPTLSRPPEHPRGTYEIDSLSANLLPQLLPGLTIGSDIRVIATPERARRNTATSMAFSSPDVTSTPPFKAFGKRITKMRKRHGSAASRTSGSVVSQGTYETDPSHAHHRLFSLTSIPDAPATERAEEPNNPSNPNNPQAISGPSEEKATRSVYQDRRASDMTTESQAKQRSMANLLTALETPTTSAALNYKPSKSNSGKRDSGTPSTSRSVSTQSVDSRGQPKVNYIVDKSGSDHSQTSRGRVRWPSSSDVPVPARVRDTDIEYGTDAPSSKFPSKMGPKGEKIFAGISRSQVPSPPESIPSSPSRKIKALFRRSSEAAVLSSQDRILR</sequence>
<dbReference type="InParanoid" id="A0A286UNJ4"/>
<keyword evidence="2" id="KW-1133">Transmembrane helix</keyword>
<protein>
    <submittedName>
        <fullName evidence="3">Uncharacterized protein</fullName>
    </submittedName>
</protein>
<feature type="transmembrane region" description="Helical" evidence="2">
    <location>
        <begin position="378"/>
        <end position="398"/>
    </location>
</feature>
<feature type="transmembrane region" description="Helical" evidence="2">
    <location>
        <begin position="99"/>
        <end position="119"/>
    </location>
</feature>
<evidence type="ECO:0000313" key="3">
    <source>
        <dbReference type="EMBL" id="PAV21166.1"/>
    </source>
</evidence>
<feature type="transmembrane region" description="Helical" evidence="2">
    <location>
        <begin position="405"/>
        <end position="426"/>
    </location>
</feature>
<feature type="transmembrane region" description="Helical" evidence="2">
    <location>
        <begin position="134"/>
        <end position="155"/>
    </location>
</feature>
<feature type="region of interest" description="Disordered" evidence="1">
    <location>
        <begin position="749"/>
        <end position="779"/>
    </location>
</feature>
<feature type="compositionally biased region" description="Polar residues" evidence="1">
    <location>
        <begin position="598"/>
        <end position="611"/>
    </location>
</feature>
<keyword evidence="2" id="KW-0812">Transmembrane</keyword>
<comment type="caution">
    <text evidence="3">The sequence shown here is derived from an EMBL/GenBank/DDBJ whole genome shotgun (WGS) entry which is preliminary data.</text>
</comment>
<feature type="compositionally biased region" description="Polar residues" evidence="1">
    <location>
        <begin position="280"/>
        <end position="298"/>
    </location>
</feature>
<dbReference type="Proteomes" id="UP000217199">
    <property type="component" value="Unassembled WGS sequence"/>
</dbReference>
<proteinExistence type="predicted"/>
<keyword evidence="4" id="KW-1185">Reference proteome</keyword>
<feature type="compositionally biased region" description="Polar residues" evidence="1">
    <location>
        <begin position="832"/>
        <end position="842"/>
    </location>
</feature>
<feature type="compositionally biased region" description="Low complexity" evidence="1">
    <location>
        <begin position="586"/>
        <end position="597"/>
    </location>
</feature>
<feature type="compositionally biased region" description="Polar residues" evidence="1">
    <location>
        <begin position="758"/>
        <end position="773"/>
    </location>
</feature>
<gene>
    <name evidence="3" type="ORF">PNOK_0379300</name>
</gene>
<feature type="transmembrane region" description="Helical" evidence="2">
    <location>
        <begin position="7"/>
        <end position="27"/>
    </location>
</feature>
<feature type="region of interest" description="Disordered" evidence="1">
    <location>
        <begin position="572"/>
        <end position="683"/>
    </location>
</feature>
<dbReference type="OrthoDB" id="2529242at2759"/>
<feature type="region of interest" description="Disordered" evidence="1">
    <location>
        <begin position="855"/>
        <end position="954"/>
    </location>
</feature>
<reference evidence="3 4" key="1">
    <citation type="journal article" date="2017" name="Mol. Ecol.">
        <title>Comparative and population genomic landscape of Phellinus noxius: A hypervariable fungus causing root rot in trees.</title>
        <authorList>
            <person name="Chung C.L."/>
            <person name="Lee T.J."/>
            <person name="Akiba M."/>
            <person name="Lee H.H."/>
            <person name="Kuo T.H."/>
            <person name="Liu D."/>
            <person name="Ke H.M."/>
            <person name="Yokoi T."/>
            <person name="Roa M.B."/>
            <person name="Lu M.J."/>
            <person name="Chang Y.Y."/>
            <person name="Ann P.J."/>
            <person name="Tsai J.N."/>
            <person name="Chen C.Y."/>
            <person name="Tzean S.S."/>
            <person name="Ota Y."/>
            <person name="Hattori T."/>
            <person name="Sahashi N."/>
            <person name="Liou R.F."/>
            <person name="Kikuchi T."/>
            <person name="Tsai I.J."/>
        </authorList>
    </citation>
    <scope>NUCLEOTIDE SEQUENCE [LARGE SCALE GENOMIC DNA]</scope>
    <source>
        <strain evidence="3 4">FFPRI411160</strain>
    </source>
</reference>
<feature type="compositionally biased region" description="Basic and acidic residues" evidence="1">
    <location>
        <begin position="816"/>
        <end position="831"/>
    </location>
</feature>
<feature type="compositionally biased region" description="Polar residues" evidence="1">
    <location>
        <begin position="906"/>
        <end position="922"/>
    </location>
</feature>
<feature type="transmembrane region" description="Helical" evidence="2">
    <location>
        <begin position="167"/>
        <end position="188"/>
    </location>
</feature>
<feature type="compositionally biased region" description="Low complexity" evidence="1">
    <location>
        <begin position="800"/>
        <end position="809"/>
    </location>
</feature>
<dbReference type="EMBL" id="NBII01000003">
    <property type="protein sequence ID" value="PAV21166.1"/>
    <property type="molecule type" value="Genomic_DNA"/>
</dbReference>
<feature type="region of interest" description="Disordered" evidence="1">
    <location>
        <begin position="793"/>
        <end position="842"/>
    </location>
</feature>
<name>A0A286UNJ4_9AGAM</name>
<organism evidence="3 4">
    <name type="scientific">Pyrrhoderma noxium</name>
    <dbReference type="NCBI Taxonomy" id="2282107"/>
    <lineage>
        <taxon>Eukaryota</taxon>
        <taxon>Fungi</taxon>
        <taxon>Dikarya</taxon>
        <taxon>Basidiomycota</taxon>
        <taxon>Agaricomycotina</taxon>
        <taxon>Agaricomycetes</taxon>
        <taxon>Hymenochaetales</taxon>
        <taxon>Hymenochaetaceae</taxon>
        <taxon>Pyrrhoderma</taxon>
    </lineage>
</organism>
<keyword evidence="2" id="KW-0472">Membrane</keyword>